<keyword evidence="2 3" id="KW-0802">TPR repeat</keyword>
<feature type="repeat" description="TPR" evidence="3">
    <location>
        <begin position="107"/>
        <end position="140"/>
    </location>
</feature>
<accession>A0A5C6E169</accession>
<reference evidence="4 5" key="1">
    <citation type="submission" date="2019-02" db="EMBL/GenBank/DDBJ databases">
        <title>Deep-cultivation of Planctomycetes and their phenomic and genomic characterization uncovers novel biology.</title>
        <authorList>
            <person name="Wiegand S."/>
            <person name="Jogler M."/>
            <person name="Boedeker C."/>
            <person name="Pinto D."/>
            <person name="Vollmers J."/>
            <person name="Rivas-Marin E."/>
            <person name="Kohn T."/>
            <person name="Peeters S.H."/>
            <person name="Heuer A."/>
            <person name="Rast P."/>
            <person name="Oberbeckmann S."/>
            <person name="Bunk B."/>
            <person name="Jeske O."/>
            <person name="Meyerdierks A."/>
            <person name="Storesund J.E."/>
            <person name="Kallscheuer N."/>
            <person name="Luecker S."/>
            <person name="Lage O.M."/>
            <person name="Pohl T."/>
            <person name="Merkel B.J."/>
            <person name="Hornburger P."/>
            <person name="Mueller R.-W."/>
            <person name="Bruemmer F."/>
            <person name="Labrenz M."/>
            <person name="Spormann A.M."/>
            <person name="Op Den Camp H."/>
            <person name="Overmann J."/>
            <person name="Amann R."/>
            <person name="Jetten M.S.M."/>
            <person name="Mascher T."/>
            <person name="Medema M.H."/>
            <person name="Devos D.P."/>
            <person name="Kaster A.-K."/>
            <person name="Ovreas L."/>
            <person name="Rohde M."/>
            <person name="Galperin M.Y."/>
            <person name="Jogler C."/>
        </authorList>
    </citation>
    <scope>NUCLEOTIDE SEQUENCE [LARGE SCALE GENOMIC DNA]</scope>
    <source>
        <strain evidence="4 5">Q31b</strain>
    </source>
</reference>
<dbReference type="RefSeq" id="WP_146600223.1">
    <property type="nucleotide sequence ID" value="NZ_SJPY01000004.1"/>
</dbReference>
<dbReference type="Gene3D" id="1.25.40.10">
    <property type="entry name" value="Tetratricopeptide repeat domain"/>
    <property type="match status" value="1"/>
</dbReference>
<dbReference type="PANTHER" id="PTHR44943:SF8">
    <property type="entry name" value="TPR REPEAT-CONTAINING PROTEIN MJ0263"/>
    <property type="match status" value="1"/>
</dbReference>
<name>A0A5C6E169_9BACT</name>
<comment type="caution">
    <text evidence="4">The sequence shown here is derived from an EMBL/GenBank/DDBJ whole genome shotgun (WGS) entry which is preliminary data.</text>
</comment>
<dbReference type="Gene3D" id="3.40.50.150">
    <property type="entry name" value="Vaccinia Virus protein VP39"/>
    <property type="match status" value="1"/>
</dbReference>
<gene>
    <name evidence="4" type="primary">yrrB</name>
    <name evidence="4" type="ORF">Q31b_28450</name>
</gene>
<organism evidence="4 5">
    <name type="scientific">Novipirellula aureliae</name>
    <dbReference type="NCBI Taxonomy" id="2527966"/>
    <lineage>
        <taxon>Bacteria</taxon>
        <taxon>Pseudomonadati</taxon>
        <taxon>Planctomycetota</taxon>
        <taxon>Planctomycetia</taxon>
        <taxon>Pirellulales</taxon>
        <taxon>Pirellulaceae</taxon>
        <taxon>Novipirellula</taxon>
    </lineage>
</organism>
<dbReference type="PROSITE" id="PS50005">
    <property type="entry name" value="TPR"/>
    <property type="match status" value="4"/>
</dbReference>
<dbReference type="Pfam" id="PF13181">
    <property type="entry name" value="TPR_8"/>
    <property type="match status" value="1"/>
</dbReference>
<dbReference type="AlphaFoldDB" id="A0A5C6E169"/>
<keyword evidence="5" id="KW-1185">Reference proteome</keyword>
<dbReference type="SUPFAM" id="SSF48452">
    <property type="entry name" value="TPR-like"/>
    <property type="match status" value="1"/>
</dbReference>
<dbReference type="PANTHER" id="PTHR44943">
    <property type="entry name" value="CELLULOSE SYNTHASE OPERON PROTEIN C"/>
    <property type="match status" value="1"/>
</dbReference>
<dbReference type="Proteomes" id="UP000315471">
    <property type="component" value="Unassembled WGS sequence"/>
</dbReference>
<protein>
    <submittedName>
        <fullName evidence="4">TPR repeat-containing protein YrrB</fullName>
    </submittedName>
</protein>
<evidence type="ECO:0000256" key="2">
    <source>
        <dbReference type="ARBA" id="ARBA00022803"/>
    </source>
</evidence>
<dbReference type="OrthoDB" id="233050at2"/>
<dbReference type="InterPro" id="IPR019734">
    <property type="entry name" value="TPR_rpt"/>
</dbReference>
<evidence type="ECO:0000256" key="3">
    <source>
        <dbReference type="PROSITE-ProRule" id="PRU00339"/>
    </source>
</evidence>
<dbReference type="Pfam" id="PF13432">
    <property type="entry name" value="TPR_16"/>
    <property type="match status" value="3"/>
</dbReference>
<dbReference type="CDD" id="cd02440">
    <property type="entry name" value="AdoMet_MTases"/>
    <property type="match status" value="1"/>
</dbReference>
<dbReference type="InterPro" id="IPR011990">
    <property type="entry name" value="TPR-like_helical_dom_sf"/>
</dbReference>
<evidence type="ECO:0000256" key="1">
    <source>
        <dbReference type="ARBA" id="ARBA00022737"/>
    </source>
</evidence>
<dbReference type="Pfam" id="PF13489">
    <property type="entry name" value="Methyltransf_23"/>
    <property type="match status" value="1"/>
</dbReference>
<keyword evidence="1" id="KW-0677">Repeat</keyword>
<dbReference type="EMBL" id="SJPY01000004">
    <property type="protein sequence ID" value="TWU41401.1"/>
    <property type="molecule type" value="Genomic_DNA"/>
</dbReference>
<feature type="repeat" description="TPR" evidence="3">
    <location>
        <begin position="141"/>
        <end position="174"/>
    </location>
</feature>
<feature type="repeat" description="TPR" evidence="3">
    <location>
        <begin position="175"/>
        <end position="208"/>
    </location>
</feature>
<dbReference type="SUPFAM" id="SSF53335">
    <property type="entry name" value="S-adenosyl-L-methionine-dependent methyltransferases"/>
    <property type="match status" value="1"/>
</dbReference>
<dbReference type="SMART" id="SM00028">
    <property type="entry name" value="TPR"/>
    <property type="match status" value="5"/>
</dbReference>
<dbReference type="InterPro" id="IPR051685">
    <property type="entry name" value="Ycf3/AcsC/BcsC/TPR_MFPF"/>
</dbReference>
<evidence type="ECO:0000313" key="4">
    <source>
        <dbReference type="EMBL" id="TWU41401.1"/>
    </source>
</evidence>
<sequence>MSNCQTNLREKTVEYINSNDFAAARANCDEWLREEPMNAQAWHLLGVCHAREGELHEAIECFAKATEFDLGNSLYPYNLAVAQKSVGKLDQAIANYELAIDRRSDFFAARINLGVALLEAERNKEALECFQATVDQFPDSPDANFNLANSLAEAGRIDEAALHYRRTIERDPSSSAAYENLGRAFVDAERFDDAKEVWQQWLLADPNNATANHMLASISDAPPPPRCLDQCIQETFDESFAATFDRQLARLDYQSPQCIADAFGKFELPKNHVDVLDCGCGTGLCGPHLRPSATKMIGVDLSKAMLDQAAKRNLYDELHEDEITRFMASHPSTFDFIVAADTLCYFGVLHDVLGAAFDCLKPSGRILFTLESMEDSRHKTVGPNTGYGLCPHGRYVHQRDYIAEAATMAGLEILEIRKMVQRNEAGRPVQGWLVTAQKIAT</sequence>
<proteinExistence type="predicted"/>
<feature type="repeat" description="TPR" evidence="3">
    <location>
        <begin position="39"/>
        <end position="72"/>
    </location>
</feature>
<dbReference type="InterPro" id="IPR029063">
    <property type="entry name" value="SAM-dependent_MTases_sf"/>
</dbReference>
<evidence type="ECO:0000313" key="5">
    <source>
        <dbReference type="Proteomes" id="UP000315471"/>
    </source>
</evidence>